<dbReference type="Proteomes" id="UP001164693">
    <property type="component" value="Chromosome"/>
</dbReference>
<dbReference type="InterPro" id="IPR003018">
    <property type="entry name" value="GAF"/>
</dbReference>
<dbReference type="CDD" id="cd16917">
    <property type="entry name" value="HATPase_UhpB-NarQ-NarX-like"/>
    <property type="match status" value="1"/>
</dbReference>
<dbReference type="PANTHER" id="PTHR24421">
    <property type="entry name" value="NITRATE/NITRITE SENSOR PROTEIN NARX-RELATED"/>
    <property type="match status" value="1"/>
</dbReference>
<sequence length="596" mass="63857">MPDRGAPDAQPIALMPMADDEPPRGRHEVAGPSDGPKLRLDELLAQLVARAEEVIAAQDRLGGLLNANRMIIGDLALPVVLRRIVEAACQLVNARYGALGVLSPAGGLAEFINVGIDEDLARAIGHLPEGKGLLGALIDDPQPIRLRTIADDPRSVGFPPNHPPMSSFLGVPIRVRNEIFGNIYLTERIDGEFTLEDEELVTALAATAGVAIENARLYGEARRRQDWLEASAQITRQLLSVIGEDPLHLIARRAREVADADLVSVVLTTPDGERLMVEVASGTGADSLVGMTYDRENTLAAIAFDTGQPILVADVQADPERYVHLIAAAPVGPVIVLPLLASQGVRGALVVGRLRGRARFDEADLDMATSFANHAALALELADARDTRQRMVLLEDRERIARDLHDHVIQRLFATGLTIQSLAAGAPSEQDAGRLSAAVGDIDETIRQIRTSIFQLRGSLVPNSGGVRARILEIAEDLKNMLGFDPVLHFDGPVDSTVPDNVISELLAVARESLTNVARHADASNVTVTVTAGADLTLEVVDNGVGLGESTRRSGLANMKLRAERLHGTMSVTDATQPESDTGRRGTKLQWKVPLP</sequence>
<feature type="compositionally biased region" description="Polar residues" evidence="4">
    <location>
        <begin position="570"/>
        <end position="580"/>
    </location>
</feature>
<dbReference type="Gene3D" id="3.30.450.40">
    <property type="match status" value="2"/>
</dbReference>
<dbReference type="SMART" id="SM00387">
    <property type="entry name" value="HATPase_c"/>
    <property type="match status" value="1"/>
</dbReference>
<dbReference type="Pfam" id="PF07730">
    <property type="entry name" value="HisKA_3"/>
    <property type="match status" value="1"/>
</dbReference>
<feature type="region of interest" description="Disordered" evidence="4">
    <location>
        <begin position="1"/>
        <end position="35"/>
    </location>
</feature>
<dbReference type="Gene3D" id="3.30.565.10">
    <property type="entry name" value="Histidine kinase-like ATPase, C-terminal domain"/>
    <property type="match status" value="1"/>
</dbReference>
<evidence type="ECO:0000313" key="7">
    <source>
        <dbReference type="EMBL" id="WAX57630.1"/>
    </source>
</evidence>
<evidence type="ECO:0000313" key="8">
    <source>
        <dbReference type="Proteomes" id="UP001164693"/>
    </source>
</evidence>
<evidence type="ECO:0000256" key="1">
    <source>
        <dbReference type="ARBA" id="ARBA00022679"/>
    </source>
</evidence>
<dbReference type="SMART" id="SM00065">
    <property type="entry name" value="GAF"/>
    <property type="match status" value="2"/>
</dbReference>
<dbReference type="Gene3D" id="1.20.5.1930">
    <property type="match status" value="1"/>
</dbReference>
<evidence type="ECO:0000259" key="5">
    <source>
        <dbReference type="SMART" id="SM00065"/>
    </source>
</evidence>
<accession>A0ABY7K0Y4</accession>
<dbReference type="PANTHER" id="PTHR24421:SF56">
    <property type="entry name" value="OXYGEN SENSOR HISTIDINE KINASE RESPONSE REGULATOR DOST"/>
    <property type="match status" value="1"/>
</dbReference>
<evidence type="ECO:0000256" key="3">
    <source>
        <dbReference type="ARBA" id="ARBA00023012"/>
    </source>
</evidence>
<dbReference type="InterPro" id="IPR003594">
    <property type="entry name" value="HATPase_dom"/>
</dbReference>
<feature type="domain" description="GAF" evidence="5">
    <location>
        <begin position="242"/>
        <end position="389"/>
    </location>
</feature>
<keyword evidence="2" id="KW-0418">Kinase</keyword>
<dbReference type="EMBL" id="CP097463">
    <property type="protein sequence ID" value="WAX57630.1"/>
    <property type="molecule type" value="Genomic_DNA"/>
</dbReference>
<keyword evidence="3" id="KW-0902">Two-component regulatory system</keyword>
<evidence type="ECO:0000259" key="6">
    <source>
        <dbReference type="SMART" id="SM00387"/>
    </source>
</evidence>
<feature type="domain" description="GAF" evidence="5">
    <location>
        <begin position="76"/>
        <end position="222"/>
    </location>
</feature>
<reference evidence="7" key="1">
    <citation type="submission" date="2022-05" db="EMBL/GenBank/DDBJ databases">
        <title>Jatrophihabitans sp. SB3-54 whole genome sequence.</title>
        <authorList>
            <person name="Suh M.K."/>
            <person name="Eom M.K."/>
            <person name="Kim J.S."/>
            <person name="Kim H.S."/>
            <person name="Do H.E."/>
            <person name="Shin Y.K."/>
            <person name="Lee J.-S."/>
        </authorList>
    </citation>
    <scope>NUCLEOTIDE SEQUENCE</scope>
    <source>
        <strain evidence="7">SB3-54</strain>
    </source>
</reference>
<feature type="domain" description="Histidine kinase/HSP90-like ATPase" evidence="6">
    <location>
        <begin position="501"/>
        <end position="596"/>
    </location>
</feature>
<feature type="region of interest" description="Disordered" evidence="4">
    <location>
        <begin position="569"/>
        <end position="596"/>
    </location>
</feature>
<keyword evidence="8" id="KW-1185">Reference proteome</keyword>
<organism evidence="7 8">
    <name type="scientific">Jatrophihabitans cynanchi</name>
    <dbReference type="NCBI Taxonomy" id="2944128"/>
    <lineage>
        <taxon>Bacteria</taxon>
        <taxon>Bacillati</taxon>
        <taxon>Actinomycetota</taxon>
        <taxon>Actinomycetes</taxon>
        <taxon>Jatrophihabitantales</taxon>
        <taxon>Jatrophihabitantaceae</taxon>
        <taxon>Jatrophihabitans</taxon>
    </lineage>
</organism>
<dbReference type="Pfam" id="PF02518">
    <property type="entry name" value="HATPase_c"/>
    <property type="match status" value="1"/>
</dbReference>
<evidence type="ECO:0000256" key="2">
    <source>
        <dbReference type="ARBA" id="ARBA00022777"/>
    </source>
</evidence>
<dbReference type="SUPFAM" id="SSF55874">
    <property type="entry name" value="ATPase domain of HSP90 chaperone/DNA topoisomerase II/histidine kinase"/>
    <property type="match status" value="1"/>
</dbReference>
<proteinExistence type="predicted"/>
<evidence type="ECO:0000256" key="4">
    <source>
        <dbReference type="SAM" id="MobiDB-lite"/>
    </source>
</evidence>
<dbReference type="InterPro" id="IPR050482">
    <property type="entry name" value="Sensor_HK_TwoCompSys"/>
</dbReference>
<dbReference type="InterPro" id="IPR036890">
    <property type="entry name" value="HATPase_C_sf"/>
</dbReference>
<dbReference type="SUPFAM" id="SSF55781">
    <property type="entry name" value="GAF domain-like"/>
    <property type="match status" value="2"/>
</dbReference>
<dbReference type="Pfam" id="PF13185">
    <property type="entry name" value="GAF_2"/>
    <property type="match status" value="2"/>
</dbReference>
<gene>
    <name evidence="7" type="ORF">M6B22_02410</name>
</gene>
<dbReference type="RefSeq" id="WP_269444176.1">
    <property type="nucleotide sequence ID" value="NZ_CP097463.1"/>
</dbReference>
<name>A0ABY7K0Y4_9ACTN</name>
<keyword evidence="1" id="KW-0808">Transferase</keyword>
<dbReference type="InterPro" id="IPR029016">
    <property type="entry name" value="GAF-like_dom_sf"/>
</dbReference>
<protein>
    <submittedName>
        <fullName evidence="7">GAF domain-containing protein</fullName>
    </submittedName>
</protein>
<dbReference type="InterPro" id="IPR011712">
    <property type="entry name" value="Sig_transdc_His_kin_sub3_dim/P"/>
</dbReference>